<keyword evidence="1" id="KW-0812">Transmembrane</keyword>
<proteinExistence type="predicted"/>
<protein>
    <recommendedName>
        <fullName evidence="2">DUF1468 domain-containing protein</fullName>
    </recommendedName>
</protein>
<gene>
    <name evidence="3" type="ORF">GCM10007913_24930</name>
</gene>
<feature type="domain" description="DUF1468" evidence="2">
    <location>
        <begin position="6"/>
        <end position="146"/>
    </location>
</feature>
<sequence>MTDRMIGLGFAALGLAILVLALQLPQPLAATRIAYGPGFFPAILGSVIALAGCAMLFIKPDDAGDEDDAAEAIGVTQLTRPAIVVAAALAYIFFSQQLGFLILAPIILTGLLLMGRVPLLQSLLIGVPGAIIIYALFAKLLLVPLPLGLLTPLGAYL</sequence>
<feature type="transmembrane region" description="Helical" evidence="1">
    <location>
        <begin position="39"/>
        <end position="58"/>
    </location>
</feature>
<accession>A0ABQ5UF39</accession>
<dbReference type="Pfam" id="PF07331">
    <property type="entry name" value="TctB"/>
    <property type="match status" value="1"/>
</dbReference>
<dbReference type="EMBL" id="BSNG01000001">
    <property type="protein sequence ID" value="GLQ10561.1"/>
    <property type="molecule type" value="Genomic_DNA"/>
</dbReference>
<dbReference type="InterPro" id="IPR009936">
    <property type="entry name" value="DUF1468"/>
</dbReference>
<feature type="transmembrane region" description="Helical" evidence="1">
    <location>
        <begin position="78"/>
        <end position="94"/>
    </location>
</feature>
<reference evidence="3" key="2">
    <citation type="submission" date="2023-01" db="EMBL/GenBank/DDBJ databases">
        <title>Draft genome sequence of Devosia yakushimensis strain NBRC 103855.</title>
        <authorList>
            <person name="Sun Q."/>
            <person name="Mori K."/>
        </authorList>
    </citation>
    <scope>NUCLEOTIDE SEQUENCE</scope>
    <source>
        <strain evidence="3">NBRC 103855</strain>
    </source>
</reference>
<keyword evidence="4" id="KW-1185">Reference proteome</keyword>
<comment type="caution">
    <text evidence="3">The sequence shown here is derived from an EMBL/GenBank/DDBJ whole genome shotgun (WGS) entry which is preliminary data.</text>
</comment>
<keyword evidence="1" id="KW-1133">Transmembrane helix</keyword>
<feature type="transmembrane region" description="Helical" evidence="1">
    <location>
        <begin position="100"/>
        <end position="119"/>
    </location>
</feature>
<organism evidence="3 4">
    <name type="scientific">Devosia yakushimensis</name>
    <dbReference type="NCBI Taxonomy" id="470028"/>
    <lineage>
        <taxon>Bacteria</taxon>
        <taxon>Pseudomonadati</taxon>
        <taxon>Pseudomonadota</taxon>
        <taxon>Alphaproteobacteria</taxon>
        <taxon>Hyphomicrobiales</taxon>
        <taxon>Devosiaceae</taxon>
        <taxon>Devosia</taxon>
    </lineage>
</organism>
<evidence type="ECO:0000313" key="4">
    <source>
        <dbReference type="Proteomes" id="UP001161406"/>
    </source>
</evidence>
<name>A0ABQ5UF39_9HYPH</name>
<feature type="transmembrane region" description="Helical" evidence="1">
    <location>
        <begin position="131"/>
        <end position="155"/>
    </location>
</feature>
<reference evidence="3" key="1">
    <citation type="journal article" date="2014" name="Int. J. Syst. Evol. Microbiol.">
        <title>Complete genome of a new Firmicutes species belonging to the dominant human colonic microbiota ('Ruminococcus bicirculans') reveals two chromosomes and a selective capacity to utilize plant glucans.</title>
        <authorList>
            <consortium name="NISC Comparative Sequencing Program"/>
            <person name="Wegmann U."/>
            <person name="Louis P."/>
            <person name="Goesmann A."/>
            <person name="Henrissat B."/>
            <person name="Duncan S.H."/>
            <person name="Flint H.J."/>
        </authorList>
    </citation>
    <scope>NUCLEOTIDE SEQUENCE</scope>
    <source>
        <strain evidence="3">NBRC 103855</strain>
    </source>
</reference>
<dbReference type="RefSeq" id="WP_284391246.1">
    <property type="nucleotide sequence ID" value="NZ_BSNG01000001.1"/>
</dbReference>
<evidence type="ECO:0000313" key="3">
    <source>
        <dbReference type="EMBL" id="GLQ10561.1"/>
    </source>
</evidence>
<keyword evidence="1" id="KW-0472">Membrane</keyword>
<evidence type="ECO:0000259" key="2">
    <source>
        <dbReference type="Pfam" id="PF07331"/>
    </source>
</evidence>
<evidence type="ECO:0000256" key="1">
    <source>
        <dbReference type="SAM" id="Phobius"/>
    </source>
</evidence>
<dbReference type="Proteomes" id="UP001161406">
    <property type="component" value="Unassembled WGS sequence"/>
</dbReference>